<organism evidence="1 2">
    <name type="scientific">Phytophthora megakarya</name>
    <dbReference type="NCBI Taxonomy" id="4795"/>
    <lineage>
        <taxon>Eukaryota</taxon>
        <taxon>Sar</taxon>
        <taxon>Stramenopiles</taxon>
        <taxon>Oomycota</taxon>
        <taxon>Peronosporomycetes</taxon>
        <taxon>Peronosporales</taxon>
        <taxon>Peronosporaceae</taxon>
        <taxon>Phytophthora</taxon>
    </lineage>
</organism>
<dbReference type="OrthoDB" id="10029846at2759"/>
<name>A0A225UHB3_9STRA</name>
<proteinExistence type="predicted"/>
<evidence type="ECO:0000313" key="2">
    <source>
        <dbReference type="Proteomes" id="UP000198211"/>
    </source>
</evidence>
<protein>
    <submittedName>
        <fullName evidence="1">Uncharacterized protein</fullName>
    </submittedName>
</protein>
<evidence type="ECO:0000313" key="1">
    <source>
        <dbReference type="EMBL" id="OWY92442.1"/>
    </source>
</evidence>
<reference evidence="2" key="1">
    <citation type="submission" date="2017-03" db="EMBL/GenBank/DDBJ databases">
        <title>Phytopthora megakarya and P. palmivora, two closely related causual agents of cacao black pod achieved similar genome size and gene model numbers by different mechanisms.</title>
        <authorList>
            <person name="Ali S."/>
            <person name="Shao J."/>
            <person name="Larry D.J."/>
            <person name="Kronmiller B."/>
            <person name="Shen D."/>
            <person name="Strem M.D."/>
            <person name="Melnick R.L."/>
            <person name="Guiltinan M.J."/>
            <person name="Tyler B.M."/>
            <person name="Meinhardt L.W."/>
            <person name="Bailey B.A."/>
        </authorList>
    </citation>
    <scope>NUCLEOTIDE SEQUENCE [LARGE SCALE GENOMIC DNA]</scope>
    <source>
        <strain evidence="2">zdho120</strain>
    </source>
</reference>
<gene>
    <name evidence="1" type="ORF">PHMEG_00038566</name>
</gene>
<dbReference type="EMBL" id="NBNE01018067">
    <property type="protein sequence ID" value="OWY92442.1"/>
    <property type="molecule type" value="Genomic_DNA"/>
</dbReference>
<keyword evidence="2" id="KW-1185">Reference proteome</keyword>
<dbReference type="Proteomes" id="UP000198211">
    <property type="component" value="Unassembled WGS sequence"/>
</dbReference>
<sequence>MVRDAASRVFVPVFYNLTTNRTAPTYRRLLKFINDTADQQIQPGSSVVDFEQALIDSVQGQFTEARIVGCLFHWSKLCAVVSAGYECPKMKLDCRHVDCCYLQDKLIRMTLPGWNGRCVHFAINAAFTTLIVLFPPEVWNVHGMDLQVVSRTNNPLERFNRELNASITAPIQVCRLS</sequence>
<comment type="caution">
    <text evidence="1">The sequence shown here is derived from an EMBL/GenBank/DDBJ whole genome shotgun (WGS) entry which is preliminary data.</text>
</comment>
<dbReference type="AlphaFoldDB" id="A0A225UHB3"/>
<accession>A0A225UHB3</accession>